<dbReference type="InterPro" id="IPR017972">
    <property type="entry name" value="Cyt_P450_CS"/>
</dbReference>
<comment type="similarity">
    <text evidence="6">Belongs to the cytochrome P450 family.</text>
</comment>
<dbReference type="GO" id="GO:0016705">
    <property type="term" value="F:oxidoreductase activity, acting on paired donors, with incorporation or reduction of molecular oxygen"/>
    <property type="evidence" value="ECO:0007669"/>
    <property type="project" value="InterPro"/>
</dbReference>
<keyword evidence="6" id="KW-0560">Oxidoreductase</keyword>
<evidence type="ECO:0000313" key="7">
    <source>
        <dbReference type="EMBL" id="KAK4172799.1"/>
    </source>
</evidence>
<evidence type="ECO:0000256" key="3">
    <source>
        <dbReference type="ARBA" id="ARBA00022723"/>
    </source>
</evidence>
<evidence type="ECO:0000256" key="5">
    <source>
        <dbReference type="PIRSR" id="PIRSR602401-1"/>
    </source>
</evidence>
<reference evidence="7" key="1">
    <citation type="journal article" date="2023" name="Mol. Phylogenet. Evol.">
        <title>Genome-scale phylogeny and comparative genomics of the fungal order Sordariales.</title>
        <authorList>
            <person name="Hensen N."/>
            <person name="Bonometti L."/>
            <person name="Westerberg I."/>
            <person name="Brannstrom I.O."/>
            <person name="Guillou S."/>
            <person name="Cros-Aarteil S."/>
            <person name="Calhoun S."/>
            <person name="Haridas S."/>
            <person name="Kuo A."/>
            <person name="Mondo S."/>
            <person name="Pangilinan J."/>
            <person name="Riley R."/>
            <person name="LaButti K."/>
            <person name="Andreopoulos B."/>
            <person name="Lipzen A."/>
            <person name="Chen C."/>
            <person name="Yan M."/>
            <person name="Daum C."/>
            <person name="Ng V."/>
            <person name="Clum A."/>
            <person name="Steindorff A."/>
            <person name="Ohm R.A."/>
            <person name="Martin F."/>
            <person name="Silar P."/>
            <person name="Natvig D.O."/>
            <person name="Lalanne C."/>
            <person name="Gautier V."/>
            <person name="Ament-Velasquez S.L."/>
            <person name="Kruys A."/>
            <person name="Hutchinson M.I."/>
            <person name="Powell A.J."/>
            <person name="Barry K."/>
            <person name="Miller A.N."/>
            <person name="Grigoriev I.V."/>
            <person name="Debuchy R."/>
            <person name="Gladieux P."/>
            <person name="Hiltunen Thoren M."/>
            <person name="Johannesson H."/>
        </authorList>
    </citation>
    <scope>NUCLEOTIDE SEQUENCE</scope>
    <source>
        <strain evidence="7">CBS 892.96</strain>
    </source>
</reference>
<dbReference type="InterPro" id="IPR050121">
    <property type="entry name" value="Cytochrome_P450_monoxygenase"/>
</dbReference>
<dbReference type="PROSITE" id="PS00086">
    <property type="entry name" value="CYTOCHROME_P450"/>
    <property type="match status" value="1"/>
</dbReference>
<dbReference type="PANTHER" id="PTHR24305:SF147">
    <property type="entry name" value="P450, PUTATIVE (EUROFUNG)-RELATED"/>
    <property type="match status" value="1"/>
</dbReference>
<dbReference type="SUPFAM" id="SSF48264">
    <property type="entry name" value="Cytochrome P450"/>
    <property type="match status" value="1"/>
</dbReference>
<dbReference type="CDD" id="cd11062">
    <property type="entry name" value="CYP58-like"/>
    <property type="match status" value="1"/>
</dbReference>
<comment type="caution">
    <text evidence="7">The sequence shown here is derived from an EMBL/GenBank/DDBJ whole genome shotgun (WGS) entry which is preliminary data.</text>
</comment>
<evidence type="ECO:0000256" key="4">
    <source>
        <dbReference type="ARBA" id="ARBA00023004"/>
    </source>
</evidence>
<dbReference type="InterPro" id="IPR001128">
    <property type="entry name" value="Cyt_P450"/>
</dbReference>
<dbReference type="Gene3D" id="1.10.630.10">
    <property type="entry name" value="Cytochrome P450"/>
    <property type="match status" value="1"/>
</dbReference>
<evidence type="ECO:0000313" key="8">
    <source>
        <dbReference type="Proteomes" id="UP001302321"/>
    </source>
</evidence>
<dbReference type="Pfam" id="PF00067">
    <property type="entry name" value="p450"/>
    <property type="match status" value="1"/>
</dbReference>
<dbReference type="GO" id="GO:0020037">
    <property type="term" value="F:heme binding"/>
    <property type="evidence" value="ECO:0007669"/>
    <property type="project" value="InterPro"/>
</dbReference>
<reference evidence="7" key="2">
    <citation type="submission" date="2023-05" db="EMBL/GenBank/DDBJ databases">
        <authorList>
            <consortium name="Lawrence Berkeley National Laboratory"/>
            <person name="Steindorff A."/>
            <person name="Hensen N."/>
            <person name="Bonometti L."/>
            <person name="Westerberg I."/>
            <person name="Brannstrom I.O."/>
            <person name="Guillou S."/>
            <person name="Cros-Aarteil S."/>
            <person name="Calhoun S."/>
            <person name="Haridas S."/>
            <person name="Kuo A."/>
            <person name="Mondo S."/>
            <person name="Pangilinan J."/>
            <person name="Riley R."/>
            <person name="Labutti K."/>
            <person name="Andreopoulos B."/>
            <person name="Lipzen A."/>
            <person name="Chen C."/>
            <person name="Yanf M."/>
            <person name="Daum C."/>
            <person name="Ng V."/>
            <person name="Clum A."/>
            <person name="Ohm R."/>
            <person name="Martin F."/>
            <person name="Silar P."/>
            <person name="Natvig D."/>
            <person name="Lalanne C."/>
            <person name="Gautier V."/>
            <person name="Ament-Velasquez S.L."/>
            <person name="Kruys A."/>
            <person name="Hutchinson M.I."/>
            <person name="Powell A.J."/>
            <person name="Barry K."/>
            <person name="Miller A.N."/>
            <person name="Grigoriev I.V."/>
            <person name="Debuchy R."/>
            <person name="Gladieux P."/>
            <person name="Thoren M.H."/>
            <person name="Johannesson H."/>
        </authorList>
    </citation>
    <scope>NUCLEOTIDE SEQUENCE</scope>
    <source>
        <strain evidence="7">CBS 892.96</strain>
    </source>
</reference>
<organism evidence="7 8">
    <name type="scientific">Triangularia setosa</name>
    <dbReference type="NCBI Taxonomy" id="2587417"/>
    <lineage>
        <taxon>Eukaryota</taxon>
        <taxon>Fungi</taxon>
        <taxon>Dikarya</taxon>
        <taxon>Ascomycota</taxon>
        <taxon>Pezizomycotina</taxon>
        <taxon>Sordariomycetes</taxon>
        <taxon>Sordariomycetidae</taxon>
        <taxon>Sordariales</taxon>
        <taxon>Podosporaceae</taxon>
        <taxon>Triangularia</taxon>
    </lineage>
</organism>
<dbReference type="InterPro" id="IPR036396">
    <property type="entry name" value="Cyt_P450_sf"/>
</dbReference>
<accession>A0AAN6VZT8</accession>
<comment type="cofactor">
    <cofactor evidence="1 5">
        <name>heme</name>
        <dbReference type="ChEBI" id="CHEBI:30413"/>
    </cofactor>
</comment>
<feature type="binding site" description="axial binding residue" evidence="5">
    <location>
        <position position="480"/>
    </location>
    <ligand>
        <name>heme</name>
        <dbReference type="ChEBI" id="CHEBI:30413"/>
    </ligand>
    <ligandPart>
        <name>Fe</name>
        <dbReference type="ChEBI" id="CHEBI:18248"/>
    </ligandPart>
</feature>
<keyword evidence="8" id="KW-1185">Reference proteome</keyword>
<gene>
    <name evidence="7" type="ORF">QBC36DRAFT_196156</name>
</gene>
<evidence type="ECO:0000256" key="1">
    <source>
        <dbReference type="ARBA" id="ARBA00001971"/>
    </source>
</evidence>
<sequence>MSSSLQELFVSYSGGRPVGEIFTSLLLVSSGTWLAYHLIRVIYNLFFHPLAHIPGPLLSRATYVPEFWYDVVRSGLYTKQIQKMHDRYGPIVRINPHEVHCADRHFIDEIYAGGSRKRDKPVHQVRGSGVAENATFSTISHDIHRVRRNALNKFFSRAQVFRLEPTIRNLAERLCDKILTVGKEAPFDVTTALSLFTTDVITGYCLGDNLGLVAQKGWEPNFREPLYAQLKLVYLFRFIPWLKHAGFAMAMFTRRLSEDMETLFNVLIVDMPNYVRRAQANLDKGVDDSEKTVFGSVLQSKDLPPAEKCLQRLVEEGFSLFVAGTETVSWTLTVITYHVLTKPEILKKLTDEVREAVNANNGEVPDWKTLEGLPYLGAVLYEGLRLSYGLASRSSRIAPTEDLFYQGSWKRKGANAEKKAEYVIPRGYAIGMSAVITHHDEGIFPDSHSFIPERWLDEKNQHRKDLDRALLSFSKGSRGCIGINLAYCELYVLLALLVHRVFPTMQLYETTESDIAWDHDFFNPFPIWCSQGVRATIKAQLDA</sequence>
<dbReference type="PRINTS" id="PR00463">
    <property type="entry name" value="EP450I"/>
</dbReference>
<keyword evidence="3 5" id="KW-0479">Metal-binding</keyword>
<dbReference type="PANTHER" id="PTHR24305">
    <property type="entry name" value="CYTOCHROME P450"/>
    <property type="match status" value="1"/>
</dbReference>
<keyword evidence="4 5" id="KW-0408">Iron</keyword>
<dbReference type="Proteomes" id="UP001302321">
    <property type="component" value="Unassembled WGS sequence"/>
</dbReference>
<dbReference type="InterPro" id="IPR002401">
    <property type="entry name" value="Cyt_P450_E_grp-I"/>
</dbReference>
<name>A0AAN6VZT8_9PEZI</name>
<dbReference type="GO" id="GO:0004497">
    <property type="term" value="F:monooxygenase activity"/>
    <property type="evidence" value="ECO:0007669"/>
    <property type="project" value="UniProtKB-KW"/>
</dbReference>
<proteinExistence type="inferred from homology"/>
<evidence type="ECO:0000256" key="6">
    <source>
        <dbReference type="RuleBase" id="RU000461"/>
    </source>
</evidence>
<keyword evidence="2 5" id="KW-0349">Heme</keyword>
<evidence type="ECO:0000256" key="2">
    <source>
        <dbReference type="ARBA" id="ARBA00022617"/>
    </source>
</evidence>
<protein>
    <submittedName>
        <fullName evidence="7">Cytochrome P450 E-class, group I</fullName>
    </submittedName>
</protein>
<dbReference type="FunFam" id="1.10.630.10:FF:000343">
    <property type="entry name" value="Benzoate 4-monooxygenase cytochrome P450"/>
    <property type="match status" value="1"/>
</dbReference>
<dbReference type="AlphaFoldDB" id="A0AAN6VZT8"/>
<keyword evidence="6" id="KW-0503">Monooxygenase</keyword>
<dbReference type="GO" id="GO:0005506">
    <property type="term" value="F:iron ion binding"/>
    <property type="evidence" value="ECO:0007669"/>
    <property type="project" value="InterPro"/>
</dbReference>
<dbReference type="PRINTS" id="PR00385">
    <property type="entry name" value="P450"/>
</dbReference>
<dbReference type="EMBL" id="MU866392">
    <property type="protein sequence ID" value="KAK4172799.1"/>
    <property type="molecule type" value="Genomic_DNA"/>
</dbReference>